<feature type="domain" description="Rax2-like C-terminal" evidence="2">
    <location>
        <begin position="115"/>
        <end position="207"/>
    </location>
</feature>
<dbReference type="InterPro" id="IPR024982">
    <property type="entry name" value="Rax2-like_C"/>
</dbReference>
<reference evidence="4" key="1">
    <citation type="journal article" date="2019" name="Int. J. Syst. Evol. Microbiol.">
        <title>The Global Catalogue of Microorganisms (GCM) 10K type strain sequencing project: providing services to taxonomists for standard genome sequencing and annotation.</title>
        <authorList>
            <consortium name="The Broad Institute Genomics Platform"/>
            <consortium name="The Broad Institute Genome Sequencing Center for Infectious Disease"/>
            <person name="Wu L."/>
            <person name="Ma J."/>
        </authorList>
    </citation>
    <scope>NUCLEOTIDE SEQUENCE [LARGE SCALE GENOMIC DNA]</scope>
    <source>
        <strain evidence="4">JCM 14046</strain>
    </source>
</reference>
<feature type="signal peptide" evidence="1">
    <location>
        <begin position="1"/>
        <end position="33"/>
    </location>
</feature>
<dbReference type="InterPro" id="IPR015943">
    <property type="entry name" value="WD40/YVTN_repeat-like_dom_sf"/>
</dbReference>
<name>A0ABP5ALG5_9ACTN</name>
<keyword evidence="4" id="KW-1185">Reference proteome</keyword>
<protein>
    <recommendedName>
        <fullName evidence="2">Rax2-like C-terminal domain-containing protein</fullName>
    </recommendedName>
</protein>
<dbReference type="EMBL" id="BAAAMY010000004">
    <property type="protein sequence ID" value="GAA1917149.1"/>
    <property type="molecule type" value="Genomic_DNA"/>
</dbReference>
<comment type="caution">
    <text evidence="3">The sequence shown here is derived from an EMBL/GenBank/DDBJ whole genome shotgun (WGS) entry which is preliminary data.</text>
</comment>
<evidence type="ECO:0000256" key="1">
    <source>
        <dbReference type="SAM" id="SignalP"/>
    </source>
</evidence>
<dbReference type="InterPro" id="IPR011047">
    <property type="entry name" value="Quinoprotein_ADH-like_sf"/>
</dbReference>
<dbReference type="SUPFAM" id="SSF50998">
    <property type="entry name" value="Quinoprotein alcohol dehydrogenase-like"/>
    <property type="match status" value="1"/>
</dbReference>
<keyword evidence="1" id="KW-0732">Signal</keyword>
<gene>
    <name evidence="3" type="ORF">GCM10009737_18280</name>
</gene>
<dbReference type="Pfam" id="PF12768">
    <property type="entry name" value="Rax2"/>
    <property type="match status" value="1"/>
</dbReference>
<accession>A0ABP5ALG5</accession>
<sequence>MGTSGLGRRVLGPLCAVLLAAGLLAAAPPGASAEAPFDGGRTRFSGTPVPTGQTDGPVWAVEVAGGRIYAGGEFTSTRPSGAAAGARETGQGALAAFDADTGAPIDSFSPRFGTFEDDAVPTVWATALSPDGSRLYVGGNFNSVDGQEARRIAVFDTASGRFLGQVGRNGVDGQVTALAASPDGTTLYAGGQFTQANNTRRVRTAAFDVTTPDGTGGALREWSPQLSGTIDFVGGAPKEALRVVSLAVSSDNARVFVAGPFREVNGTPMQGFAATYEGDGSLVPGFRGDYFSVPYGWGTAVEVAGDEVYVGARDDGTSGLTRREGVYSLDSTTGAETWYLNCYGDTFGLQVVGADLYVASHAHDCSANGGHPETSPRTYLAIEAVNRATGRVKPYFVQTSGATQKTRLLSRALASDGRQLVMGGGYARVNERLQGNLTRFRTGSAAPQGVVAPQVSTCRGCRQVRVRVPLAFDRDDVRLRYEIIRRNQTGQPVRRIARQSVIWRKGAIVFRDRGPARGSRVFYRVRVSDPTGATRLSGRSRTVRVGRP</sequence>
<dbReference type="Gene3D" id="2.130.10.10">
    <property type="entry name" value="YVTN repeat-like/Quinoprotein amine dehydrogenase"/>
    <property type="match status" value="1"/>
</dbReference>
<organism evidence="3 4">
    <name type="scientific">Nocardioides lentus</name>
    <dbReference type="NCBI Taxonomy" id="338077"/>
    <lineage>
        <taxon>Bacteria</taxon>
        <taxon>Bacillati</taxon>
        <taxon>Actinomycetota</taxon>
        <taxon>Actinomycetes</taxon>
        <taxon>Propionibacteriales</taxon>
        <taxon>Nocardioidaceae</taxon>
        <taxon>Nocardioides</taxon>
    </lineage>
</organism>
<feature type="chain" id="PRO_5046925449" description="Rax2-like C-terminal domain-containing protein" evidence="1">
    <location>
        <begin position="34"/>
        <end position="548"/>
    </location>
</feature>
<evidence type="ECO:0000313" key="4">
    <source>
        <dbReference type="Proteomes" id="UP001501612"/>
    </source>
</evidence>
<proteinExistence type="predicted"/>
<evidence type="ECO:0000259" key="2">
    <source>
        <dbReference type="Pfam" id="PF12768"/>
    </source>
</evidence>
<dbReference type="Proteomes" id="UP001501612">
    <property type="component" value="Unassembled WGS sequence"/>
</dbReference>
<evidence type="ECO:0000313" key="3">
    <source>
        <dbReference type="EMBL" id="GAA1917149.1"/>
    </source>
</evidence>